<evidence type="ECO:0000256" key="6">
    <source>
        <dbReference type="ARBA" id="ARBA00023187"/>
    </source>
</evidence>
<evidence type="ECO:0000259" key="11">
    <source>
        <dbReference type="Pfam" id="PF23233"/>
    </source>
</evidence>
<evidence type="ECO:0000256" key="8">
    <source>
        <dbReference type="ARBA" id="ARBA00039167"/>
    </source>
</evidence>
<dbReference type="GO" id="GO:0000974">
    <property type="term" value="C:Prp19 complex"/>
    <property type="evidence" value="ECO:0007669"/>
    <property type="project" value="TreeGrafter"/>
</dbReference>
<accession>A0A9P6B1V1</accession>
<keyword evidence="5" id="KW-0677">Repeat</keyword>
<dbReference type="Pfam" id="PF23233">
    <property type="entry name" value="HAT_Syf1_CNRKL1_N"/>
    <property type="match status" value="1"/>
</dbReference>
<dbReference type="PANTHER" id="PTHR11246">
    <property type="entry name" value="PRE-MRNA SPLICING FACTOR"/>
    <property type="match status" value="1"/>
</dbReference>
<dbReference type="PANTHER" id="PTHR11246:SF3">
    <property type="entry name" value="CROOKED NECK-LIKE PROTEIN 1"/>
    <property type="match status" value="1"/>
</dbReference>
<feature type="domain" description="Pre-mRNA-splicing factor Syf1-like N-terminal HAT-repeats" evidence="11">
    <location>
        <begin position="62"/>
        <end position="207"/>
    </location>
</feature>
<comment type="caution">
    <text evidence="12">The sequence shown here is derived from an EMBL/GenBank/DDBJ whole genome shotgun (WGS) entry which is preliminary data.</text>
</comment>
<dbReference type="SUPFAM" id="SSF48452">
    <property type="entry name" value="TPR-like"/>
    <property type="match status" value="4"/>
</dbReference>
<dbReference type="GO" id="GO:0071007">
    <property type="term" value="C:U2-type catalytic step 2 spliceosome"/>
    <property type="evidence" value="ECO:0007669"/>
    <property type="project" value="TreeGrafter"/>
</dbReference>
<comment type="similarity">
    <text evidence="2">Belongs to the crooked-neck family.</text>
</comment>
<dbReference type="AlphaFoldDB" id="A0A9P6B1V1"/>
<feature type="compositionally biased region" description="Acidic residues" evidence="10">
    <location>
        <begin position="544"/>
        <end position="555"/>
    </location>
</feature>
<dbReference type="InterPro" id="IPR055433">
    <property type="entry name" value="HAT_Syf1-like_N"/>
</dbReference>
<dbReference type="EMBL" id="MU128945">
    <property type="protein sequence ID" value="KAF9515939.1"/>
    <property type="molecule type" value="Genomic_DNA"/>
</dbReference>
<dbReference type="FunFam" id="1.25.40.10:FF:000639">
    <property type="entry name" value="Pre-mRNA-splicing factor CLF1"/>
    <property type="match status" value="1"/>
</dbReference>
<evidence type="ECO:0000256" key="1">
    <source>
        <dbReference type="ARBA" id="ARBA00004123"/>
    </source>
</evidence>
<dbReference type="InterPro" id="IPR045075">
    <property type="entry name" value="Syf1-like"/>
</dbReference>
<evidence type="ECO:0000256" key="10">
    <source>
        <dbReference type="SAM" id="MobiDB-lite"/>
    </source>
</evidence>
<feature type="compositionally biased region" description="Acidic residues" evidence="10">
    <location>
        <begin position="694"/>
        <end position="705"/>
    </location>
</feature>
<keyword evidence="6" id="KW-0508">mRNA splicing</keyword>
<evidence type="ECO:0000256" key="2">
    <source>
        <dbReference type="ARBA" id="ARBA00008644"/>
    </source>
</evidence>
<keyword evidence="4" id="KW-0747">Spliceosome</keyword>
<dbReference type="SMART" id="SM00386">
    <property type="entry name" value="HAT"/>
    <property type="match status" value="13"/>
</dbReference>
<dbReference type="InterPro" id="IPR003107">
    <property type="entry name" value="HAT"/>
</dbReference>
<evidence type="ECO:0000313" key="12">
    <source>
        <dbReference type="EMBL" id="KAF9515939.1"/>
    </source>
</evidence>
<dbReference type="GO" id="GO:0000245">
    <property type="term" value="P:spliceosomal complex assembly"/>
    <property type="evidence" value="ECO:0007669"/>
    <property type="project" value="TreeGrafter"/>
</dbReference>
<evidence type="ECO:0000256" key="9">
    <source>
        <dbReference type="ARBA" id="ARBA00070631"/>
    </source>
</evidence>
<evidence type="ECO:0000313" key="13">
    <source>
        <dbReference type="Proteomes" id="UP000886523"/>
    </source>
</evidence>
<feature type="region of interest" description="Disordered" evidence="10">
    <location>
        <begin position="674"/>
        <end position="705"/>
    </location>
</feature>
<comment type="subcellular location">
    <subcellularLocation>
        <location evidence="1">Nucleus</location>
    </subcellularLocation>
</comment>
<dbReference type="GO" id="GO:0071011">
    <property type="term" value="C:precatalytic spliceosome"/>
    <property type="evidence" value="ECO:0007669"/>
    <property type="project" value="TreeGrafter"/>
</dbReference>
<keyword evidence="3" id="KW-0507">mRNA processing</keyword>
<feature type="region of interest" description="Disordered" evidence="10">
    <location>
        <begin position="541"/>
        <end position="564"/>
    </location>
</feature>
<dbReference type="GO" id="GO:0071014">
    <property type="term" value="C:post-mRNA release spliceosomal complex"/>
    <property type="evidence" value="ECO:0007669"/>
    <property type="project" value="TreeGrafter"/>
</dbReference>
<evidence type="ECO:0000256" key="3">
    <source>
        <dbReference type="ARBA" id="ARBA00022664"/>
    </source>
</evidence>
<gene>
    <name evidence="12" type="ORF">BS47DRAFT_1371928</name>
</gene>
<organism evidence="12 13">
    <name type="scientific">Hydnum rufescens UP504</name>
    <dbReference type="NCBI Taxonomy" id="1448309"/>
    <lineage>
        <taxon>Eukaryota</taxon>
        <taxon>Fungi</taxon>
        <taxon>Dikarya</taxon>
        <taxon>Basidiomycota</taxon>
        <taxon>Agaricomycotina</taxon>
        <taxon>Agaricomycetes</taxon>
        <taxon>Cantharellales</taxon>
        <taxon>Hydnaceae</taxon>
        <taxon>Hydnum</taxon>
    </lineage>
</organism>
<reference evidence="12" key="1">
    <citation type="journal article" date="2020" name="Nat. Commun.">
        <title>Large-scale genome sequencing of mycorrhizal fungi provides insights into the early evolution of symbiotic traits.</title>
        <authorList>
            <person name="Miyauchi S."/>
            <person name="Kiss E."/>
            <person name="Kuo A."/>
            <person name="Drula E."/>
            <person name="Kohler A."/>
            <person name="Sanchez-Garcia M."/>
            <person name="Morin E."/>
            <person name="Andreopoulos B."/>
            <person name="Barry K.W."/>
            <person name="Bonito G."/>
            <person name="Buee M."/>
            <person name="Carver A."/>
            <person name="Chen C."/>
            <person name="Cichocki N."/>
            <person name="Clum A."/>
            <person name="Culley D."/>
            <person name="Crous P.W."/>
            <person name="Fauchery L."/>
            <person name="Girlanda M."/>
            <person name="Hayes R.D."/>
            <person name="Keri Z."/>
            <person name="LaButti K."/>
            <person name="Lipzen A."/>
            <person name="Lombard V."/>
            <person name="Magnuson J."/>
            <person name="Maillard F."/>
            <person name="Murat C."/>
            <person name="Nolan M."/>
            <person name="Ohm R.A."/>
            <person name="Pangilinan J."/>
            <person name="Pereira M.F."/>
            <person name="Perotto S."/>
            <person name="Peter M."/>
            <person name="Pfister S."/>
            <person name="Riley R."/>
            <person name="Sitrit Y."/>
            <person name="Stielow J.B."/>
            <person name="Szollosi G."/>
            <person name="Zifcakova L."/>
            <person name="Stursova M."/>
            <person name="Spatafora J.W."/>
            <person name="Tedersoo L."/>
            <person name="Vaario L.M."/>
            <person name="Yamada A."/>
            <person name="Yan M."/>
            <person name="Wang P."/>
            <person name="Xu J."/>
            <person name="Bruns T."/>
            <person name="Baldrian P."/>
            <person name="Vilgalys R."/>
            <person name="Dunand C."/>
            <person name="Henrissat B."/>
            <person name="Grigoriev I.V."/>
            <person name="Hibbett D."/>
            <person name="Nagy L.G."/>
            <person name="Martin F.M."/>
        </authorList>
    </citation>
    <scope>NUCLEOTIDE SEQUENCE</scope>
    <source>
        <strain evidence="12">UP504</strain>
    </source>
</reference>
<dbReference type="Proteomes" id="UP000886523">
    <property type="component" value="Unassembled WGS sequence"/>
</dbReference>
<name>A0A9P6B1V1_9AGAM</name>
<protein>
    <recommendedName>
        <fullName evidence="8">Pre-mRNA-splicing factor CLF1</fullName>
    </recommendedName>
    <alternativeName>
        <fullName evidence="9">Pre-mRNA-splicing factor clf1</fullName>
    </alternativeName>
</protein>
<keyword evidence="7" id="KW-0539">Nucleus</keyword>
<dbReference type="OrthoDB" id="541719at2759"/>
<evidence type="ECO:0000256" key="4">
    <source>
        <dbReference type="ARBA" id="ARBA00022728"/>
    </source>
</evidence>
<sequence length="705" mass="82757">MSHQTDARAPRVKNRAPAAIQITAEQLLREAQERQEVAFRAPKQRVEDFEELHEYRGRKRKEFEERIRRTRGNIKEWTAYASWEASQGEFDRSRSVYERALDVDGRNIRLWLSYTEMELKSRNVQHARNLFDRAVTLLPRIDQLWYKYVYLEELLQNVPGARQVFERWMKWEPEDKAWQAYIKMEERYGELDRASTIYERWVAIRPDPRVWVKWAKFEEERSNLEKCRQVFQTALEFFGDDEEQVEKAQAVFGAFARMETRLKEYDRARVIYKFALSRLPRSKSAALYASYTKFEKQHGDRAGVESTVLGKRRIQYEEEITNDPRNYDVWFDYARLEEDAFRADRADGGETAADAEKVREVYERAVAQVPPGSEKRFWRRYIFLWLNYALFEEIETRRFTFAKLWLMLARFEIRQLDLVAVRKTLGAAIGMCPKEALFKGYIQLELELREFDRVRTLYEKYLEYDPTNCSAWIKFAELESTLGDLQPLDMPELLWKAYIDLEVEEGERERARTLYERLLDRSGHVKVWIAYALFEGANIGAGAGDEEEQGEEDVAEENKGNPQKARAVFERGYKDLKGHEWTDRVALLEAWKTFESEHGTSEDVAHVQGLMPQATKRRRKINEAGDQEEYWDMVFADDERKANPTGFKFLQMAHAWKESQAKNSAGAIAIAAATQDGNQVTEDVEMSDAGKEASDEESDSGSDKE</sequence>
<keyword evidence="13" id="KW-1185">Reference proteome</keyword>
<dbReference type="InterPro" id="IPR011990">
    <property type="entry name" value="TPR-like_helical_dom_sf"/>
</dbReference>
<evidence type="ECO:0000256" key="5">
    <source>
        <dbReference type="ARBA" id="ARBA00022737"/>
    </source>
</evidence>
<dbReference type="Gene3D" id="1.25.40.10">
    <property type="entry name" value="Tetratricopeptide repeat domain"/>
    <property type="match status" value="3"/>
</dbReference>
<proteinExistence type="inferred from homology"/>
<evidence type="ECO:0000256" key="7">
    <source>
        <dbReference type="ARBA" id="ARBA00023242"/>
    </source>
</evidence>